<feature type="transmembrane region" description="Helical" evidence="6">
    <location>
        <begin position="148"/>
        <end position="170"/>
    </location>
</feature>
<dbReference type="Pfam" id="PF00083">
    <property type="entry name" value="Sugar_tr"/>
    <property type="match status" value="1"/>
</dbReference>
<evidence type="ECO:0000313" key="8">
    <source>
        <dbReference type="EMBL" id="MCC2231594.1"/>
    </source>
</evidence>
<feature type="transmembrane region" description="Helical" evidence="6">
    <location>
        <begin position="286"/>
        <end position="319"/>
    </location>
</feature>
<dbReference type="PROSITE" id="PS50850">
    <property type="entry name" value="MFS"/>
    <property type="match status" value="1"/>
</dbReference>
<name>A0AAE3JEY2_9FIRM</name>
<dbReference type="GO" id="GO:0005886">
    <property type="term" value="C:plasma membrane"/>
    <property type="evidence" value="ECO:0007669"/>
    <property type="project" value="UniProtKB-SubCell"/>
</dbReference>
<protein>
    <submittedName>
        <fullName evidence="8">MFS transporter</fullName>
    </submittedName>
</protein>
<feature type="transmembrane region" description="Helical" evidence="6">
    <location>
        <begin position="52"/>
        <end position="69"/>
    </location>
</feature>
<evidence type="ECO:0000256" key="2">
    <source>
        <dbReference type="ARBA" id="ARBA00022448"/>
    </source>
</evidence>
<dbReference type="RefSeq" id="WP_308454114.1">
    <property type="nucleotide sequence ID" value="NZ_JAJEQR010000033.1"/>
</dbReference>
<accession>A0AAE3JEY2</accession>
<dbReference type="InterPro" id="IPR036259">
    <property type="entry name" value="MFS_trans_sf"/>
</dbReference>
<organism evidence="8 9">
    <name type="scientific">Hominifimenecus microfluidus</name>
    <dbReference type="NCBI Taxonomy" id="2885348"/>
    <lineage>
        <taxon>Bacteria</taxon>
        <taxon>Bacillati</taxon>
        <taxon>Bacillota</taxon>
        <taxon>Clostridia</taxon>
        <taxon>Lachnospirales</taxon>
        <taxon>Lachnospiraceae</taxon>
        <taxon>Hominifimenecus</taxon>
    </lineage>
</organism>
<dbReference type="InterPro" id="IPR011701">
    <property type="entry name" value="MFS"/>
</dbReference>
<dbReference type="EMBL" id="JAJEQR010000033">
    <property type="protein sequence ID" value="MCC2231594.1"/>
    <property type="molecule type" value="Genomic_DNA"/>
</dbReference>
<reference evidence="8" key="1">
    <citation type="submission" date="2021-10" db="EMBL/GenBank/DDBJ databases">
        <title>Anaerobic single-cell dispensing facilitates the cultivation of human gut bacteria.</title>
        <authorList>
            <person name="Afrizal A."/>
        </authorList>
    </citation>
    <scope>NUCLEOTIDE SEQUENCE</scope>
    <source>
        <strain evidence="8">CLA-AA-H215</strain>
    </source>
</reference>
<dbReference type="GO" id="GO:0022857">
    <property type="term" value="F:transmembrane transporter activity"/>
    <property type="evidence" value="ECO:0007669"/>
    <property type="project" value="InterPro"/>
</dbReference>
<feature type="transmembrane region" description="Helical" evidence="6">
    <location>
        <begin position="89"/>
        <end position="106"/>
    </location>
</feature>
<evidence type="ECO:0000259" key="7">
    <source>
        <dbReference type="PROSITE" id="PS50850"/>
    </source>
</evidence>
<feature type="transmembrane region" description="Helical" evidence="6">
    <location>
        <begin position="118"/>
        <end position="136"/>
    </location>
</feature>
<keyword evidence="9" id="KW-1185">Reference proteome</keyword>
<feature type="transmembrane region" description="Helical" evidence="6">
    <location>
        <begin position="177"/>
        <end position="198"/>
    </location>
</feature>
<feature type="domain" description="Major facilitator superfamily (MFS) profile" evidence="7">
    <location>
        <begin position="23"/>
        <end position="398"/>
    </location>
</feature>
<evidence type="ECO:0000256" key="3">
    <source>
        <dbReference type="ARBA" id="ARBA00022692"/>
    </source>
</evidence>
<evidence type="ECO:0000256" key="4">
    <source>
        <dbReference type="ARBA" id="ARBA00022989"/>
    </source>
</evidence>
<keyword evidence="4 6" id="KW-1133">Transmembrane helix</keyword>
<evidence type="ECO:0000313" key="9">
    <source>
        <dbReference type="Proteomes" id="UP001198182"/>
    </source>
</evidence>
<dbReference type="PANTHER" id="PTHR23531:SF2">
    <property type="entry name" value="PERMEASE"/>
    <property type="match status" value="1"/>
</dbReference>
<feature type="transmembrane region" description="Helical" evidence="6">
    <location>
        <begin position="374"/>
        <end position="394"/>
    </location>
</feature>
<sequence length="406" mass="43469">METKENKGGFLQAVLDLFKNKNFILMMLISTVNTAGQVFVKTPTSLFGKESLGMTGMQLGMITGTYYLICTIFRPITGPLIDKFNKKKVLSLCLLIKVVSYIMFALCQGTAMFKAARYVDAVSFCLCTTCFLTVASSLIDKKAMGTGIAIYSAFPSIVNIFMPSLAMIVYNNMGAKTVFIIGACTIAAGIILVQFLDFSRTVANARPQGSKKFKLADVFYLPVVPACSLTFFLSLLLTVNDTYLLMMATERGIVGAEIFFSIQSAMKVIASFVGGIGGDTAGVKKILILSCIATAISSLCLGFTQGLPLIAVAGVLYCLGNKGSAPVITKACAVLAPPEKRGAAISTNYFIMDLAGVLAGYISGFLYNQMGYEGMYLVMTAFPVIGLVVMLATWKGTFGAMEAKKQ</sequence>
<comment type="caution">
    <text evidence="8">The sequence shown here is derived from an EMBL/GenBank/DDBJ whole genome shotgun (WGS) entry which is preliminary data.</text>
</comment>
<keyword evidence="3 6" id="KW-0812">Transmembrane</keyword>
<evidence type="ECO:0000256" key="6">
    <source>
        <dbReference type="SAM" id="Phobius"/>
    </source>
</evidence>
<keyword evidence="5 6" id="KW-0472">Membrane</keyword>
<comment type="subcellular location">
    <subcellularLocation>
        <location evidence="1">Cell membrane</location>
        <topology evidence="1">Multi-pass membrane protein</topology>
    </subcellularLocation>
</comment>
<dbReference type="PANTHER" id="PTHR23531">
    <property type="entry name" value="QUINOLENE RESISTANCE PROTEIN NORA"/>
    <property type="match status" value="1"/>
</dbReference>
<dbReference type="Pfam" id="PF07690">
    <property type="entry name" value="MFS_1"/>
    <property type="match status" value="1"/>
</dbReference>
<keyword evidence="2" id="KW-0813">Transport</keyword>
<feature type="transmembrane region" description="Helical" evidence="6">
    <location>
        <begin position="349"/>
        <end position="368"/>
    </location>
</feature>
<proteinExistence type="predicted"/>
<dbReference type="InterPro" id="IPR020846">
    <property type="entry name" value="MFS_dom"/>
</dbReference>
<evidence type="ECO:0000256" key="1">
    <source>
        <dbReference type="ARBA" id="ARBA00004651"/>
    </source>
</evidence>
<gene>
    <name evidence="8" type="ORF">LKD81_11395</name>
</gene>
<evidence type="ECO:0000256" key="5">
    <source>
        <dbReference type="ARBA" id="ARBA00023136"/>
    </source>
</evidence>
<dbReference type="AlphaFoldDB" id="A0AAE3JEY2"/>
<dbReference type="Proteomes" id="UP001198182">
    <property type="component" value="Unassembled WGS sequence"/>
</dbReference>
<dbReference type="InterPro" id="IPR005828">
    <property type="entry name" value="MFS_sugar_transport-like"/>
</dbReference>
<feature type="transmembrane region" description="Helical" evidence="6">
    <location>
        <begin position="23"/>
        <end position="40"/>
    </location>
</feature>
<dbReference type="Gene3D" id="1.20.1250.20">
    <property type="entry name" value="MFS general substrate transporter like domains"/>
    <property type="match status" value="2"/>
</dbReference>
<dbReference type="SUPFAM" id="SSF103473">
    <property type="entry name" value="MFS general substrate transporter"/>
    <property type="match status" value="1"/>
</dbReference>
<feature type="transmembrane region" description="Helical" evidence="6">
    <location>
        <begin position="218"/>
        <end position="240"/>
    </location>
</feature>
<dbReference type="InterPro" id="IPR052714">
    <property type="entry name" value="MFS_Exporter"/>
</dbReference>
<feature type="transmembrane region" description="Helical" evidence="6">
    <location>
        <begin position="252"/>
        <end position="274"/>
    </location>
</feature>